<feature type="transmembrane region" description="Helical" evidence="1">
    <location>
        <begin position="355"/>
        <end position="378"/>
    </location>
</feature>
<proteinExistence type="predicted"/>
<evidence type="ECO:0000313" key="3">
    <source>
        <dbReference type="Proteomes" id="UP000547674"/>
    </source>
</evidence>
<sequence length="675" mass="74357">MTHWIHRIFASLIALILLFVVSTAGKNLLPLDDAYIYLTYAGQALEGNLFQYGSLDSPSSGLSSLLWGALVIPAVALARVSSIPIGLSVLCLQAILVAFQIALIIRLSLKWLPKHWWLAPVLLALSPYWVLGVFNGMETSLYGLGLLLAVHVLWGGSVWWLLLFVFCRPEAVLLGLAVLAVRFLRRNTASYHFSRRAGLFVLLAGVLGALWPWLLTEAPSSPWLAKSLAAEPHPEKREFYLSRTLYFAARTLWFSLTGGFPQPPLNVMRSFLDPASWLVWVKVGFLVGGTLLVLLKKRGGWVFLLWVAASLLVLNAIAWDAQHYRYLVPALPLAVLLASWGWFSGPAKLPRESLLGWGLLVVWLVGSFVPGSASFYSLNKVYAGSVRQLSQEQIAVGQWIDQNLPASARIASHDVGAIPYYGKRHTTDLIGLVTPPLAGVARHGQGALWEALTELDSSQLPSHLAAIPAWMPYLFRTTWLQERLYPTQGTSRNATGDSFEVWSVVFENMELRNVPLTQGPAAGQGAIEIVDGVDIADLQSEAAHAYRFNANLVSSREMTMVRELTFRKRPLPTLPLSLIDGGRELSGSSSFLLEVRDLERDGLLLIRTANSIETRLLVTIGSWSGSIDVPRGETAFSESELFIPSDVLKSEASHGVISVSVTGGARRVFHWWLLQ</sequence>
<evidence type="ECO:0000313" key="2">
    <source>
        <dbReference type="EMBL" id="NNF06386.1"/>
    </source>
</evidence>
<feature type="transmembrane region" description="Helical" evidence="1">
    <location>
        <begin position="275"/>
        <end position="294"/>
    </location>
</feature>
<dbReference type="AlphaFoldDB" id="A0A7Y2E743"/>
<dbReference type="Proteomes" id="UP000547674">
    <property type="component" value="Unassembled WGS sequence"/>
</dbReference>
<feature type="transmembrane region" description="Helical" evidence="1">
    <location>
        <begin position="197"/>
        <end position="214"/>
    </location>
</feature>
<organism evidence="2 3">
    <name type="scientific">Eiseniibacteriota bacterium</name>
    <dbReference type="NCBI Taxonomy" id="2212470"/>
    <lineage>
        <taxon>Bacteria</taxon>
        <taxon>Candidatus Eiseniibacteriota</taxon>
    </lineage>
</organism>
<feature type="transmembrane region" description="Helical" evidence="1">
    <location>
        <begin position="60"/>
        <end position="78"/>
    </location>
</feature>
<feature type="transmembrane region" description="Helical" evidence="1">
    <location>
        <begin position="324"/>
        <end position="343"/>
    </location>
</feature>
<dbReference type="EMBL" id="JABDJR010000243">
    <property type="protein sequence ID" value="NNF06386.1"/>
    <property type="molecule type" value="Genomic_DNA"/>
</dbReference>
<comment type="caution">
    <text evidence="2">The sequence shown here is derived from an EMBL/GenBank/DDBJ whole genome shotgun (WGS) entry which is preliminary data.</text>
</comment>
<feature type="transmembrane region" description="Helical" evidence="1">
    <location>
        <begin position="115"/>
        <end position="134"/>
    </location>
</feature>
<feature type="transmembrane region" description="Helical" evidence="1">
    <location>
        <begin position="85"/>
        <end position="109"/>
    </location>
</feature>
<keyword evidence="1" id="KW-0812">Transmembrane</keyword>
<feature type="transmembrane region" description="Helical" evidence="1">
    <location>
        <begin position="301"/>
        <end position="318"/>
    </location>
</feature>
<gene>
    <name evidence="2" type="ORF">HKN21_06470</name>
</gene>
<keyword evidence="1" id="KW-1133">Transmembrane helix</keyword>
<protein>
    <submittedName>
        <fullName evidence="2">Uncharacterized protein</fullName>
    </submittedName>
</protein>
<feature type="transmembrane region" description="Helical" evidence="1">
    <location>
        <begin position="141"/>
        <end position="162"/>
    </location>
</feature>
<feature type="transmembrane region" description="Helical" evidence="1">
    <location>
        <begin position="168"/>
        <end position="185"/>
    </location>
</feature>
<accession>A0A7Y2E743</accession>
<reference evidence="2 3" key="1">
    <citation type="submission" date="2020-03" db="EMBL/GenBank/DDBJ databases">
        <title>Metabolic flexibility allows generalist bacteria to become dominant in a frequently disturbed ecosystem.</title>
        <authorList>
            <person name="Chen Y.-J."/>
            <person name="Leung P.M."/>
            <person name="Bay S.K."/>
            <person name="Hugenholtz P."/>
            <person name="Kessler A.J."/>
            <person name="Shelley G."/>
            <person name="Waite D.W."/>
            <person name="Cook P.L."/>
            <person name="Greening C."/>
        </authorList>
    </citation>
    <scope>NUCLEOTIDE SEQUENCE [LARGE SCALE GENOMIC DNA]</scope>
    <source>
        <strain evidence="2">SS_bin_28</strain>
    </source>
</reference>
<name>A0A7Y2E743_UNCEI</name>
<keyword evidence="1" id="KW-0472">Membrane</keyword>
<evidence type="ECO:0000256" key="1">
    <source>
        <dbReference type="SAM" id="Phobius"/>
    </source>
</evidence>